<dbReference type="EMBL" id="JAVRBK010000006">
    <property type="protein sequence ID" value="KAK5642257.1"/>
    <property type="molecule type" value="Genomic_DNA"/>
</dbReference>
<dbReference type="GO" id="GO:0004090">
    <property type="term" value="F:carbonyl reductase (NADPH) activity"/>
    <property type="evidence" value="ECO:0007669"/>
    <property type="project" value="TreeGrafter"/>
</dbReference>
<reference evidence="3 4" key="1">
    <citation type="journal article" date="2024" name="Insects">
        <title>An Improved Chromosome-Level Genome Assembly of the Firefly Pyrocoelia pectoralis.</title>
        <authorList>
            <person name="Fu X."/>
            <person name="Meyer-Rochow V.B."/>
            <person name="Ballantyne L."/>
            <person name="Zhu X."/>
        </authorList>
    </citation>
    <scope>NUCLEOTIDE SEQUENCE [LARGE SCALE GENOMIC DNA]</scope>
    <source>
        <strain evidence="3">XCY_ONT2</strain>
    </source>
</reference>
<accession>A0AAN7ZG11</accession>
<comment type="similarity">
    <text evidence="1">Belongs to the short-chain dehydrogenases/reductases (SDR) family.</text>
</comment>
<dbReference type="InterPro" id="IPR020904">
    <property type="entry name" value="Sc_DH/Rdtase_CS"/>
</dbReference>
<evidence type="ECO:0000256" key="2">
    <source>
        <dbReference type="ARBA" id="ARBA00023002"/>
    </source>
</evidence>
<evidence type="ECO:0008006" key="5">
    <source>
        <dbReference type="Google" id="ProtNLM"/>
    </source>
</evidence>
<organism evidence="3 4">
    <name type="scientific">Pyrocoelia pectoralis</name>
    <dbReference type="NCBI Taxonomy" id="417401"/>
    <lineage>
        <taxon>Eukaryota</taxon>
        <taxon>Metazoa</taxon>
        <taxon>Ecdysozoa</taxon>
        <taxon>Arthropoda</taxon>
        <taxon>Hexapoda</taxon>
        <taxon>Insecta</taxon>
        <taxon>Pterygota</taxon>
        <taxon>Neoptera</taxon>
        <taxon>Endopterygota</taxon>
        <taxon>Coleoptera</taxon>
        <taxon>Polyphaga</taxon>
        <taxon>Elateriformia</taxon>
        <taxon>Elateroidea</taxon>
        <taxon>Lampyridae</taxon>
        <taxon>Lampyrinae</taxon>
        <taxon>Pyrocoelia</taxon>
    </lineage>
</organism>
<dbReference type="PRINTS" id="PR00080">
    <property type="entry name" value="SDRFAMILY"/>
</dbReference>
<dbReference type="AlphaFoldDB" id="A0AAN7ZG11"/>
<dbReference type="FunFam" id="3.40.50.720:FF:000084">
    <property type="entry name" value="Short-chain dehydrogenase reductase"/>
    <property type="match status" value="1"/>
</dbReference>
<evidence type="ECO:0000313" key="4">
    <source>
        <dbReference type="Proteomes" id="UP001329430"/>
    </source>
</evidence>
<sequence length="264" mass="28307">MMADTSTEQLYNNRLKGKVAIVTASTDGIGFATAKRFAQEGAKVVISSRHQKNVDRAISQLTKEGLGENVVGTVCHVAKADDRKRIFNEALKLGGPHILVSNAAVNPAMCHITECSESIWDKIFEVNVKASFLLAKEAHTYFQRNGGGRIIFMSSLAGYILSRLLGHYSVSKTALISLAKAIANDVASDNITVNCIAPGYIPTKFSNTAAKWEPLQRTVLTNIPLKRFGTTDDVAGVATFLASDDSSYITGETIVVGGGLASRL</sequence>
<dbReference type="InterPro" id="IPR036291">
    <property type="entry name" value="NAD(P)-bd_dom_sf"/>
</dbReference>
<gene>
    <name evidence="3" type="ORF">RI129_008424</name>
</gene>
<dbReference type="Gene3D" id="3.40.50.720">
    <property type="entry name" value="NAD(P)-binding Rossmann-like Domain"/>
    <property type="match status" value="1"/>
</dbReference>
<protein>
    <recommendedName>
        <fullName evidence="5">Dehydrogenase/reductase SDR family member 4</fullName>
    </recommendedName>
</protein>
<proteinExistence type="inferred from homology"/>
<evidence type="ECO:0000313" key="3">
    <source>
        <dbReference type="EMBL" id="KAK5642257.1"/>
    </source>
</evidence>
<keyword evidence="2" id="KW-0560">Oxidoreductase</keyword>
<dbReference type="InterPro" id="IPR002347">
    <property type="entry name" value="SDR_fam"/>
</dbReference>
<keyword evidence="4" id="KW-1185">Reference proteome</keyword>
<dbReference type="PANTHER" id="PTHR43943:SF2">
    <property type="entry name" value="DEHYDROGENASE_REDUCTASE 4"/>
    <property type="match status" value="1"/>
</dbReference>
<dbReference type="SUPFAM" id="SSF51735">
    <property type="entry name" value="NAD(P)-binding Rossmann-fold domains"/>
    <property type="match status" value="1"/>
</dbReference>
<dbReference type="PROSITE" id="PS00061">
    <property type="entry name" value="ADH_SHORT"/>
    <property type="match status" value="1"/>
</dbReference>
<dbReference type="PRINTS" id="PR00081">
    <property type="entry name" value="GDHRDH"/>
</dbReference>
<evidence type="ECO:0000256" key="1">
    <source>
        <dbReference type="ARBA" id="ARBA00006484"/>
    </source>
</evidence>
<dbReference type="Pfam" id="PF13561">
    <property type="entry name" value="adh_short_C2"/>
    <property type="match status" value="1"/>
</dbReference>
<dbReference type="Proteomes" id="UP001329430">
    <property type="component" value="Chromosome 6"/>
</dbReference>
<name>A0AAN7ZG11_9COLE</name>
<comment type="caution">
    <text evidence="3">The sequence shown here is derived from an EMBL/GenBank/DDBJ whole genome shotgun (WGS) entry which is preliminary data.</text>
</comment>
<dbReference type="NCBIfam" id="NF005559">
    <property type="entry name" value="PRK07231.1"/>
    <property type="match status" value="1"/>
</dbReference>
<dbReference type="PANTHER" id="PTHR43943">
    <property type="entry name" value="DEHYDROGENASE/REDUCTASE (SDR FAMILY) MEMBER 4"/>
    <property type="match status" value="1"/>
</dbReference>